<dbReference type="OrthoDB" id="10044044at2759"/>
<dbReference type="InterPro" id="IPR012312">
    <property type="entry name" value="Hemerythrin-like"/>
</dbReference>
<feature type="region of interest" description="Disordered" evidence="1">
    <location>
        <begin position="27"/>
        <end position="64"/>
    </location>
</feature>
<proteinExistence type="predicted"/>
<feature type="domain" description="Hemerythrin-like" evidence="2">
    <location>
        <begin position="80"/>
        <end position="210"/>
    </location>
</feature>
<dbReference type="InterPro" id="IPR053206">
    <property type="entry name" value="Dimeric_xanthone_biosynth"/>
</dbReference>
<dbReference type="HOGENOM" id="CLU_074846_1_1_1"/>
<sequence>MADLQQEHKIIEEVDRLAKPASTEAEMLNGETGADVINNHKKQAESEKAKEKEEVEKEEKGQEKLPKLSAAEFRAYNSMADHMEYFHNHFRQSWTLLYKACESNARPRNLSLRQFISTGLQFCSHLATHHAIEEQHIFPVLATKMPEFRQGKNAAELLRQHEEIHKGMDEFEAYLEKCKSGETELQLSVLKEKMDSWGTVLWTHLDQEVKTLGAENMRKYWTVEEMKRMPM</sequence>
<accession>K1XQH0</accession>
<dbReference type="PANTHER" id="PTHR38048">
    <property type="entry name" value="EXPRESSED PROTEIN"/>
    <property type="match status" value="1"/>
</dbReference>
<dbReference type="AlphaFoldDB" id="K1XQH0"/>
<dbReference type="eggNOG" id="ENOG502S4CP">
    <property type="taxonomic scope" value="Eukaryota"/>
</dbReference>
<dbReference type="EMBL" id="JH921444">
    <property type="protein sequence ID" value="EKD14849.1"/>
    <property type="molecule type" value="Genomic_DNA"/>
</dbReference>
<dbReference type="InParanoid" id="K1XQH0"/>
<feature type="compositionally biased region" description="Basic and acidic residues" evidence="1">
    <location>
        <begin position="42"/>
        <end position="64"/>
    </location>
</feature>
<evidence type="ECO:0000313" key="3">
    <source>
        <dbReference type="EMBL" id="EKD14849.1"/>
    </source>
</evidence>
<evidence type="ECO:0000259" key="2">
    <source>
        <dbReference type="Pfam" id="PF01814"/>
    </source>
</evidence>
<evidence type="ECO:0000313" key="4">
    <source>
        <dbReference type="Proteomes" id="UP000006753"/>
    </source>
</evidence>
<keyword evidence="4" id="KW-1185">Reference proteome</keyword>
<organism evidence="3 4">
    <name type="scientific">Marssonina brunnea f. sp. multigermtubi (strain MB_m1)</name>
    <name type="common">Marssonina leaf spot fungus</name>
    <dbReference type="NCBI Taxonomy" id="1072389"/>
    <lineage>
        <taxon>Eukaryota</taxon>
        <taxon>Fungi</taxon>
        <taxon>Dikarya</taxon>
        <taxon>Ascomycota</taxon>
        <taxon>Pezizomycotina</taxon>
        <taxon>Leotiomycetes</taxon>
        <taxon>Helotiales</taxon>
        <taxon>Drepanopezizaceae</taxon>
        <taxon>Drepanopeziza</taxon>
    </lineage>
</organism>
<dbReference type="Proteomes" id="UP000006753">
    <property type="component" value="Unassembled WGS sequence"/>
</dbReference>
<reference evidence="3 4" key="1">
    <citation type="journal article" date="2012" name="BMC Genomics">
        <title>Sequencing the genome of Marssonina brunnea reveals fungus-poplar co-evolution.</title>
        <authorList>
            <person name="Zhu S."/>
            <person name="Cao Y.-Z."/>
            <person name="Jiang C."/>
            <person name="Tan B.-Y."/>
            <person name="Wang Z."/>
            <person name="Feng S."/>
            <person name="Zhang L."/>
            <person name="Su X.-H."/>
            <person name="Brejova B."/>
            <person name="Vinar T."/>
            <person name="Xu M."/>
            <person name="Wang M.-X."/>
            <person name="Zhang S.-G."/>
            <person name="Huang M.-R."/>
            <person name="Wu R."/>
            <person name="Zhou Y."/>
        </authorList>
    </citation>
    <scope>NUCLEOTIDE SEQUENCE [LARGE SCALE GENOMIC DNA]</scope>
    <source>
        <strain evidence="3 4">MB_m1</strain>
    </source>
</reference>
<dbReference type="PANTHER" id="PTHR38048:SF1">
    <property type="entry name" value="HEMERYTHRIN-LIKE DOMAIN-CONTAINING PROTEIN"/>
    <property type="match status" value="1"/>
</dbReference>
<dbReference type="Pfam" id="PF01814">
    <property type="entry name" value="Hemerythrin"/>
    <property type="match status" value="1"/>
</dbReference>
<protein>
    <recommendedName>
        <fullName evidence="2">Hemerythrin-like domain-containing protein</fullName>
    </recommendedName>
</protein>
<dbReference type="CDD" id="cd12108">
    <property type="entry name" value="Hr-like"/>
    <property type="match status" value="1"/>
</dbReference>
<dbReference type="KEGG" id="mbe:MBM_07060"/>
<dbReference type="Gene3D" id="1.20.120.520">
    <property type="entry name" value="nmb1532 protein domain like"/>
    <property type="match status" value="1"/>
</dbReference>
<dbReference type="OMA" id="AEHMDYF"/>
<gene>
    <name evidence="3" type="ORF">MBM_07060</name>
</gene>
<dbReference type="GeneID" id="18762995"/>
<name>K1XQH0_MARBU</name>
<evidence type="ECO:0000256" key="1">
    <source>
        <dbReference type="SAM" id="MobiDB-lite"/>
    </source>
</evidence>